<evidence type="ECO:0000256" key="5">
    <source>
        <dbReference type="ARBA" id="ARBA00022786"/>
    </source>
</evidence>
<feature type="compositionally biased region" description="Polar residues" evidence="8">
    <location>
        <begin position="779"/>
        <end position="792"/>
    </location>
</feature>
<dbReference type="GO" id="GO:0004843">
    <property type="term" value="F:cysteine-type deubiquitinase activity"/>
    <property type="evidence" value="ECO:0007669"/>
    <property type="project" value="UniProtKB-EC"/>
</dbReference>
<comment type="similarity">
    <text evidence="2">Belongs to the peptidase C19 family.</text>
</comment>
<dbReference type="Proteomes" id="UP000242525">
    <property type="component" value="Unassembled WGS sequence"/>
</dbReference>
<organism evidence="10 11">
    <name type="scientific">Geotrichum candidum</name>
    <name type="common">Oospora lactis</name>
    <name type="synonym">Dipodascus geotrichum</name>
    <dbReference type="NCBI Taxonomy" id="1173061"/>
    <lineage>
        <taxon>Eukaryota</taxon>
        <taxon>Fungi</taxon>
        <taxon>Dikarya</taxon>
        <taxon>Ascomycota</taxon>
        <taxon>Saccharomycotina</taxon>
        <taxon>Dipodascomycetes</taxon>
        <taxon>Dipodascales</taxon>
        <taxon>Dipodascaceae</taxon>
        <taxon>Geotrichum</taxon>
    </lineage>
</organism>
<comment type="catalytic activity">
    <reaction evidence="1">
        <text>Thiol-dependent hydrolysis of ester, thioester, amide, peptide and isopeptide bonds formed by the C-terminal Gly of ubiquitin (a 76-residue protein attached to proteins as an intracellular targeting signal).</text>
        <dbReference type="EC" id="3.4.19.12"/>
    </reaction>
</comment>
<proteinExistence type="inferred from homology"/>
<evidence type="ECO:0000256" key="6">
    <source>
        <dbReference type="ARBA" id="ARBA00022801"/>
    </source>
</evidence>
<dbReference type="Gene3D" id="3.90.70.10">
    <property type="entry name" value="Cysteine proteinases"/>
    <property type="match status" value="2"/>
</dbReference>
<dbReference type="Gene3D" id="3.30.2230.10">
    <property type="entry name" value="DUSP-like"/>
    <property type="match status" value="1"/>
</dbReference>
<dbReference type="STRING" id="1173061.A0A0J9XA09"/>
<reference evidence="10" key="1">
    <citation type="submission" date="2014-03" db="EMBL/GenBank/DDBJ databases">
        <authorList>
            <person name="Casaregola S."/>
        </authorList>
    </citation>
    <scope>NUCLEOTIDE SEQUENCE [LARGE SCALE GENOMIC DNA]</scope>
    <source>
        <strain evidence="10">CLIB 918</strain>
    </source>
</reference>
<dbReference type="InterPro" id="IPR001394">
    <property type="entry name" value="Peptidase_C19_UCH"/>
</dbReference>
<comment type="caution">
    <text evidence="10">The sequence shown here is derived from an EMBL/GenBank/DDBJ whole genome shotgun (WGS) entry which is preliminary data.</text>
</comment>
<dbReference type="InterPro" id="IPR018200">
    <property type="entry name" value="USP_CS"/>
</dbReference>
<dbReference type="PROSITE" id="PS00973">
    <property type="entry name" value="USP_2"/>
    <property type="match status" value="1"/>
</dbReference>
<dbReference type="EMBL" id="CCBN010000005">
    <property type="protein sequence ID" value="CDO53616.1"/>
    <property type="molecule type" value="Genomic_DNA"/>
</dbReference>
<feature type="compositionally biased region" description="Polar residues" evidence="8">
    <location>
        <begin position="1224"/>
        <end position="1241"/>
    </location>
</feature>
<evidence type="ECO:0000313" key="10">
    <source>
        <dbReference type="EMBL" id="CDO53616.1"/>
    </source>
</evidence>
<protein>
    <recommendedName>
        <fullName evidence="3">ubiquitinyl hydrolase 1</fullName>
        <ecNumber evidence="3">3.4.19.12</ecNumber>
    </recommendedName>
</protein>
<dbReference type="PROSITE" id="PS00972">
    <property type="entry name" value="USP_1"/>
    <property type="match status" value="1"/>
</dbReference>
<dbReference type="PROSITE" id="PS50235">
    <property type="entry name" value="USP_3"/>
    <property type="match status" value="1"/>
</dbReference>
<feature type="compositionally biased region" description="Acidic residues" evidence="8">
    <location>
        <begin position="880"/>
        <end position="892"/>
    </location>
</feature>
<dbReference type="InterPro" id="IPR050185">
    <property type="entry name" value="Ub_carboxyl-term_hydrolase"/>
</dbReference>
<dbReference type="EC" id="3.4.19.12" evidence="3"/>
<gene>
    <name evidence="10" type="ORF">BN980_GECA05s04509g</name>
</gene>
<feature type="compositionally biased region" description="Polar residues" evidence="8">
    <location>
        <begin position="1274"/>
        <end position="1284"/>
    </location>
</feature>
<name>A0A0J9XA09_GEOCN</name>
<dbReference type="SUPFAM" id="SSF54001">
    <property type="entry name" value="Cysteine proteinases"/>
    <property type="match status" value="1"/>
</dbReference>
<dbReference type="PANTHER" id="PTHR21646">
    <property type="entry name" value="UBIQUITIN CARBOXYL-TERMINAL HYDROLASE"/>
    <property type="match status" value="1"/>
</dbReference>
<feature type="region of interest" description="Disordered" evidence="8">
    <location>
        <begin position="344"/>
        <end position="368"/>
    </location>
</feature>
<dbReference type="Pfam" id="PF00443">
    <property type="entry name" value="UCH"/>
    <property type="match status" value="1"/>
</dbReference>
<evidence type="ECO:0000259" key="9">
    <source>
        <dbReference type="PROSITE" id="PS50235"/>
    </source>
</evidence>
<evidence type="ECO:0000256" key="8">
    <source>
        <dbReference type="SAM" id="MobiDB-lite"/>
    </source>
</evidence>
<keyword evidence="5" id="KW-0833">Ubl conjugation pathway</keyword>
<feature type="region of interest" description="Disordered" evidence="8">
    <location>
        <begin position="1192"/>
        <end position="1284"/>
    </location>
</feature>
<evidence type="ECO:0000256" key="1">
    <source>
        <dbReference type="ARBA" id="ARBA00000707"/>
    </source>
</evidence>
<feature type="region of interest" description="Disordered" evidence="8">
    <location>
        <begin position="773"/>
        <end position="801"/>
    </location>
</feature>
<feature type="region of interest" description="Disordered" evidence="8">
    <location>
        <begin position="880"/>
        <end position="923"/>
    </location>
</feature>
<dbReference type="PANTHER" id="PTHR21646:SF24">
    <property type="entry name" value="UBIQUITIN CARBOXYL-TERMINAL HYDROLASE"/>
    <property type="match status" value="1"/>
</dbReference>
<dbReference type="GO" id="GO:0006508">
    <property type="term" value="P:proteolysis"/>
    <property type="evidence" value="ECO:0007669"/>
    <property type="project" value="UniProtKB-KW"/>
</dbReference>
<evidence type="ECO:0000256" key="2">
    <source>
        <dbReference type="ARBA" id="ARBA00009085"/>
    </source>
</evidence>
<dbReference type="InterPro" id="IPR038765">
    <property type="entry name" value="Papain-like_cys_pep_sf"/>
</dbReference>
<feature type="compositionally biased region" description="Acidic residues" evidence="8">
    <location>
        <begin position="1246"/>
        <end position="1268"/>
    </location>
</feature>
<accession>A0A0J9XA09</accession>
<evidence type="ECO:0000256" key="4">
    <source>
        <dbReference type="ARBA" id="ARBA00022670"/>
    </source>
</evidence>
<dbReference type="CDD" id="cd02674">
    <property type="entry name" value="Peptidase_C19R"/>
    <property type="match status" value="1"/>
</dbReference>
<keyword evidence="11" id="KW-1185">Reference proteome</keyword>
<dbReference type="InterPro" id="IPR028889">
    <property type="entry name" value="USP"/>
</dbReference>
<evidence type="ECO:0000256" key="7">
    <source>
        <dbReference type="ARBA" id="ARBA00022807"/>
    </source>
</evidence>
<keyword evidence="7" id="KW-0788">Thiol protease</keyword>
<sequence length="1284" mass="144053">MDLSDSNSNKRLVSEMDFSPRPNSLVSSGVFNLPATKNAAEDSDPAVPSVGAISLDSSPGNFPILRDGSPSPNANSVFNSNLATMDSIDSDLRTLSSEEETVKKLSFDLDPLYKSSLEDEEQDTTIDAASLQDRIQLIADLVGQPFIDGEVWYIVSADFYNKFMNAEPDFNLAFGNFDIVDPVTKRLLPDAHTQLVPSQAWQHFLSWFPSVKYFALPRKIITENNMLTVEMFPYELIVKPYSLLTSFPQLELFTLSKNDTLIDLRDKVTQKFSIPGGDASIRFWLVSEDSELLPRIYNTEISSVFFSKLEKTKLEISDTTMSESHLKPDSVLIVEIKSGNGEDIPWPSEQANPLKSAPPPLPPREPRVLPYKREERPSTAGKMGLTNLGNTCYMNSALQCLIHVPELAKYFISGYYKKELNLDNPIGHGGQVAKTFGALLDTLLSNSGDTAFAPRSFKSTIGRFNASFSGYQQQDSQEFLAFLLDGLHEDLNRIHKKPATEKPELKDDSSGNTQAIIDLANESWRVHKLRNESVILDLFGGLYKSTLVCPECNMTSITFDPFMDLTLPLPSGQIWSKDIYVFPRVGRPVILSVELSQSATGQQLKQYICDKLNLEIDAIHFAEIFNGMFYKNLVKIDSVTEISTSDNEIIGCYELDFKIEDFDSDTDLIVPVYFEMESSETHFKAISIPFYIYLTTTEAEDPTIIQQKVLNKAAQFNDTSEAALKNFDLSNLPFRLSYHTVHNTDVPATEWRIFRRSLKPLVAPVVEVAEEQSSSNVSMVTPESNSSLSESETGVEAVKVTQSDTEISDTMEFIDDIKIPENISRSHEISKEPEAESQDLQKDSVSSLYDHINNPFEDPIPDIDELPETFTPKVTVSGDIDIDDQIDNDDLLDGTKSPKDLELLDDSSRPISPAVSDLSNEDKGFENLGTMFDDDDDNTSSRVSLMGPPPVYSNYNQQRTGALLESHDVLICTWDPQAYVEVFGQEYVNATIETVSDPELERHRAERQQKKEQGIPLSDCLDQFSKTEVLGEDDLWHCSRCKDFRRASKTIELWKIPDIFTIHLKRFSSYHGMGDKLDDLVNFPIKGLDMTDRIQKTKYGGKVDETIEEGGQVYDLFAVDNHYGGLGGGHYTAFAKNFIDNEWYYFDDSRVRKADPEDSITSAAYLLFYRRRSTDPLGGEDLQKILEYVEQNRELESSPDSASSTEESTDAVKPFQGPGRMLGTSANPNPATVPWNPTTKLNIDPSESESEDEDLEDEDEDDEDDTKDEEYSPASESNFSNVSD</sequence>
<feature type="compositionally biased region" description="Basic and acidic residues" evidence="8">
    <location>
        <begin position="896"/>
        <end position="908"/>
    </location>
</feature>
<keyword evidence="6 10" id="KW-0378">Hydrolase</keyword>
<dbReference type="InterPro" id="IPR035927">
    <property type="entry name" value="DUSP-like_sf"/>
</dbReference>
<evidence type="ECO:0000313" key="11">
    <source>
        <dbReference type="Proteomes" id="UP000242525"/>
    </source>
</evidence>
<evidence type="ECO:0000256" key="3">
    <source>
        <dbReference type="ARBA" id="ARBA00012759"/>
    </source>
</evidence>
<keyword evidence="4" id="KW-0645">Protease</keyword>
<dbReference type="GO" id="GO:0016579">
    <property type="term" value="P:protein deubiquitination"/>
    <property type="evidence" value="ECO:0007669"/>
    <property type="project" value="InterPro"/>
</dbReference>
<dbReference type="OrthoDB" id="292964at2759"/>
<dbReference type="SUPFAM" id="SSF143791">
    <property type="entry name" value="DUSP-like"/>
    <property type="match status" value="1"/>
</dbReference>
<feature type="domain" description="USP" evidence="9">
    <location>
        <begin position="383"/>
        <end position="1172"/>
    </location>
</feature>